<feature type="region of interest" description="Disordered" evidence="1">
    <location>
        <begin position="83"/>
        <end position="139"/>
    </location>
</feature>
<evidence type="ECO:0000313" key="2">
    <source>
        <dbReference type="EMBL" id="KAF6462284.1"/>
    </source>
</evidence>
<protein>
    <submittedName>
        <fullName evidence="2">Uncharacterized protein</fullName>
    </submittedName>
</protein>
<evidence type="ECO:0000256" key="1">
    <source>
        <dbReference type="SAM" id="MobiDB-lite"/>
    </source>
</evidence>
<feature type="compositionally biased region" description="Low complexity" evidence="1">
    <location>
        <begin position="117"/>
        <end position="130"/>
    </location>
</feature>
<comment type="caution">
    <text evidence="2">The sequence shown here is derived from an EMBL/GenBank/DDBJ whole genome shotgun (WGS) entry which is preliminary data.</text>
</comment>
<reference evidence="2 3" key="1">
    <citation type="journal article" date="2020" name="Nature">
        <title>Six reference-quality genomes reveal evolution of bat adaptations.</title>
        <authorList>
            <person name="Jebb D."/>
            <person name="Huang Z."/>
            <person name="Pippel M."/>
            <person name="Hughes G.M."/>
            <person name="Lavrichenko K."/>
            <person name="Devanna P."/>
            <person name="Winkler S."/>
            <person name="Jermiin L.S."/>
            <person name="Skirmuntt E.C."/>
            <person name="Katzourakis A."/>
            <person name="Burkitt-Gray L."/>
            <person name="Ray D.A."/>
            <person name="Sullivan K.A.M."/>
            <person name="Roscito J.G."/>
            <person name="Kirilenko B.M."/>
            <person name="Davalos L.M."/>
            <person name="Corthals A.P."/>
            <person name="Power M.L."/>
            <person name="Jones G."/>
            <person name="Ransome R.D."/>
            <person name="Dechmann D.K.N."/>
            <person name="Locatelli A.G."/>
            <person name="Puechmaille S.J."/>
            <person name="Fedrigo O."/>
            <person name="Jarvis E.D."/>
            <person name="Hiller M."/>
            <person name="Vernes S.C."/>
            <person name="Myers E.W."/>
            <person name="Teeling E.C."/>
        </authorList>
    </citation>
    <scope>NUCLEOTIDE SEQUENCE [LARGE SCALE GENOMIC DNA]</scope>
    <source>
        <strain evidence="2">MMolMol1</strain>
        <tissue evidence="2">Muscle</tissue>
    </source>
</reference>
<keyword evidence="3" id="KW-1185">Reference proteome</keyword>
<dbReference type="AlphaFoldDB" id="A0A7J8GQ75"/>
<accession>A0A7J8GQ75</accession>
<organism evidence="2 3">
    <name type="scientific">Molossus molossus</name>
    <name type="common">Pallas' mastiff bat</name>
    <name type="synonym">Vespertilio molossus</name>
    <dbReference type="NCBI Taxonomy" id="27622"/>
    <lineage>
        <taxon>Eukaryota</taxon>
        <taxon>Metazoa</taxon>
        <taxon>Chordata</taxon>
        <taxon>Craniata</taxon>
        <taxon>Vertebrata</taxon>
        <taxon>Euteleostomi</taxon>
        <taxon>Mammalia</taxon>
        <taxon>Eutheria</taxon>
        <taxon>Laurasiatheria</taxon>
        <taxon>Chiroptera</taxon>
        <taxon>Yangochiroptera</taxon>
        <taxon>Molossidae</taxon>
        <taxon>Molossus</taxon>
    </lineage>
</organism>
<gene>
    <name evidence="2" type="ORF">HJG59_011320</name>
</gene>
<evidence type="ECO:0000313" key="3">
    <source>
        <dbReference type="Proteomes" id="UP000550707"/>
    </source>
</evidence>
<proteinExistence type="predicted"/>
<name>A0A7J8GQ75_MOLMO</name>
<dbReference type="InParanoid" id="A0A7J8GQ75"/>
<sequence length="139" mass="14626">MTHSVPAVPGEAGALSDSWYVELSVLRPTSIEITHFQAGREPRGGCNPAALGVRQATRALLAVCPLRSHTYGHQPEGNVFLPGLPRSSLPQREQPAPGVQSSRLLGSWDDVRRPVGSLRSSSASCAHAASGEVSHGARS</sequence>
<dbReference type="EMBL" id="JACASF010000008">
    <property type="protein sequence ID" value="KAF6462284.1"/>
    <property type="molecule type" value="Genomic_DNA"/>
</dbReference>
<dbReference type="Proteomes" id="UP000550707">
    <property type="component" value="Unassembled WGS sequence"/>
</dbReference>